<dbReference type="RefSeq" id="WP_274229624.1">
    <property type="nucleotide sequence ID" value="NZ_BAABHQ010000002.1"/>
</dbReference>
<accession>A0ABP9DZC3</accession>
<feature type="compositionally biased region" description="Basic and acidic residues" evidence="1">
    <location>
        <begin position="380"/>
        <end position="391"/>
    </location>
</feature>
<protein>
    <submittedName>
        <fullName evidence="2">Uncharacterized protein</fullName>
    </submittedName>
</protein>
<dbReference type="Proteomes" id="UP001500457">
    <property type="component" value="Unassembled WGS sequence"/>
</dbReference>
<comment type="caution">
    <text evidence="2">The sequence shown here is derived from an EMBL/GenBank/DDBJ whole genome shotgun (WGS) entry which is preliminary data.</text>
</comment>
<evidence type="ECO:0000313" key="3">
    <source>
        <dbReference type="Proteomes" id="UP001500457"/>
    </source>
</evidence>
<feature type="compositionally biased region" description="Pro residues" evidence="1">
    <location>
        <begin position="417"/>
        <end position="429"/>
    </location>
</feature>
<sequence length="445" mass="47321">MKVGDAGPELLGVRDPDAGAPYVPRPVDDALEDACGQDRPLVVVTGERLAGTSRAVHRALRRMLGDRLLLPVADPHGADLAAVLRTARAVAARSGPVVVVADDAPPSLLDQLTAEVHAALTPAVRLVLTTRRTFLDAHLAPAIRARLADALVVVPGDPPIGETVRPVARAHAVLDPVGWSSRAPLALLRAAVDHDRLGVPLPLTPALLVELAPPYLAALGTPAPSPAELRGVVRQLLRADHGGVRLLHALPGGRTLAADRLFSHLADRDTAGWAVPEDLARELWHRLAPDDRARLARVALARGDDQVALWLATGVPPDDLEPEALYRLGVVLAARSAAHTPDPGRWDGGALRWLTAALDRADPDLVARTHRAILEIEARRDQARRDQARPDGEDDLAIPQARRPADAAPAPESPAAAPAPEPDPDPAPPSSRRLIYLRPRETSRS</sequence>
<name>A0ABP9DZC3_9PSEU</name>
<feature type="region of interest" description="Disordered" evidence="1">
    <location>
        <begin position="1"/>
        <end position="21"/>
    </location>
</feature>
<feature type="region of interest" description="Disordered" evidence="1">
    <location>
        <begin position="380"/>
        <end position="445"/>
    </location>
</feature>
<dbReference type="EMBL" id="BAABHQ010000002">
    <property type="protein sequence ID" value="GAA4864221.1"/>
    <property type="molecule type" value="Genomic_DNA"/>
</dbReference>
<proteinExistence type="predicted"/>
<evidence type="ECO:0000256" key="1">
    <source>
        <dbReference type="SAM" id="MobiDB-lite"/>
    </source>
</evidence>
<organism evidence="2 3">
    <name type="scientific">Actinomycetospora straminea</name>
    <dbReference type="NCBI Taxonomy" id="663607"/>
    <lineage>
        <taxon>Bacteria</taxon>
        <taxon>Bacillati</taxon>
        <taxon>Actinomycetota</taxon>
        <taxon>Actinomycetes</taxon>
        <taxon>Pseudonocardiales</taxon>
        <taxon>Pseudonocardiaceae</taxon>
        <taxon>Actinomycetospora</taxon>
    </lineage>
</organism>
<keyword evidence="3" id="KW-1185">Reference proteome</keyword>
<gene>
    <name evidence="2" type="ORF">GCM10023203_10060</name>
</gene>
<feature type="compositionally biased region" description="Low complexity" evidence="1">
    <location>
        <begin position="406"/>
        <end position="416"/>
    </location>
</feature>
<reference evidence="3" key="1">
    <citation type="journal article" date="2019" name="Int. J. Syst. Evol. Microbiol.">
        <title>The Global Catalogue of Microorganisms (GCM) 10K type strain sequencing project: providing services to taxonomists for standard genome sequencing and annotation.</title>
        <authorList>
            <consortium name="The Broad Institute Genomics Platform"/>
            <consortium name="The Broad Institute Genome Sequencing Center for Infectious Disease"/>
            <person name="Wu L."/>
            <person name="Ma J."/>
        </authorList>
    </citation>
    <scope>NUCLEOTIDE SEQUENCE [LARGE SCALE GENOMIC DNA]</scope>
    <source>
        <strain evidence="3">JCM 17983</strain>
    </source>
</reference>
<evidence type="ECO:0000313" key="2">
    <source>
        <dbReference type="EMBL" id="GAA4864221.1"/>
    </source>
</evidence>